<keyword evidence="5" id="KW-0698">rRNA processing</keyword>
<dbReference type="STRING" id="1365824.V5EPX4"/>
<dbReference type="InterPro" id="IPR038664">
    <property type="entry name" value="Gar1/Naf1_Cbf5-bd_sf"/>
</dbReference>
<dbReference type="GO" id="GO:0005634">
    <property type="term" value="C:nucleus"/>
    <property type="evidence" value="ECO:0007669"/>
    <property type="project" value="UniProtKB-SubCell"/>
</dbReference>
<proteinExistence type="inferred from homology"/>
<reference evidence="11" key="1">
    <citation type="journal article" date="2013" name="Genome Announc.">
        <title>Draft genome sequence of Pseudozyma brasiliensis sp. nov. strain GHG001, a high producer of endo-1,4-xylanase isolated from an insect pest of sugarcane.</title>
        <authorList>
            <person name="Oliveira J.V.D.C."/>
            <person name="dos Santos R.A.C."/>
            <person name="Borges T.A."/>
            <person name="Riano-Pachon D.M."/>
            <person name="Goldman G.H."/>
        </authorList>
    </citation>
    <scope>NUCLEOTIDE SEQUENCE [LARGE SCALE GENOMIC DNA]</scope>
    <source>
        <strain evidence="11">GHG001</strain>
    </source>
</reference>
<feature type="compositionally biased region" description="Acidic residues" evidence="9">
    <location>
        <begin position="367"/>
        <end position="376"/>
    </location>
</feature>
<dbReference type="GO" id="GO:0001522">
    <property type="term" value="P:pseudouridine synthesis"/>
    <property type="evidence" value="ECO:0007669"/>
    <property type="project" value="InterPro"/>
</dbReference>
<evidence type="ECO:0000313" key="11">
    <source>
        <dbReference type="Proteomes" id="UP000019377"/>
    </source>
</evidence>
<keyword evidence="11" id="KW-1185">Reference proteome</keyword>
<feature type="compositionally biased region" description="Polar residues" evidence="9">
    <location>
        <begin position="117"/>
        <end position="129"/>
    </location>
</feature>
<protein>
    <recommendedName>
        <fullName evidence="3">H/ACA ribonucleoprotein complex non-core subunit NAF1</fullName>
    </recommendedName>
</protein>
<evidence type="ECO:0000256" key="1">
    <source>
        <dbReference type="ARBA" id="ARBA00004123"/>
    </source>
</evidence>
<evidence type="ECO:0000256" key="3">
    <source>
        <dbReference type="ARBA" id="ARBA00021438"/>
    </source>
</evidence>
<evidence type="ECO:0000256" key="2">
    <source>
        <dbReference type="ARBA" id="ARBA00009801"/>
    </source>
</evidence>
<dbReference type="HOGENOM" id="CLU_527982_0_0_1"/>
<feature type="region of interest" description="Disordered" evidence="9">
    <location>
        <begin position="26"/>
        <end position="206"/>
    </location>
</feature>
<feature type="region of interest" description="Disordered" evidence="9">
    <location>
        <begin position="472"/>
        <end position="516"/>
    </location>
</feature>
<dbReference type="SUPFAM" id="SSF50447">
    <property type="entry name" value="Translation proteins"/>
    <property type="match status" value="1"/>
</dbReference>
<evidence type="ECO:0000256" key="9">
    <source>
        <dbReference type="SAM" id="MobiDB-lite"/>
    </source>
</evidence>
<feature type="compositionally biased region" description="Acidic residues" evidence="9">
    <location>
        <begin position="140"/>
        <end position="155"/>
    </location>
</feature>
<gene>
    <name evidence="10" type="ORF">PSEUBRA_SCAF7g04537</name>
</gene>
<comment type="similarity">
    <text evidence="2">Belongs to the NAF1 family.</text>
</comment>
<dbReference type="GO" id="GO:0006364">
    <property type="term" value="P:rRNA processing"/>
    <property type="evidence" value="ECO:0007669"/>
    <property type="project" value="UniProtKB-KW"/>
</dbReference>
<dbReference type="InterPro" id="IPR007504">
    <property type="entry name" value="H/ACA_rnp_Gar1/Naf1"/>
</dbReference>
<keyword evidence="4" id="KW-0690">Ribosome biogenesis</keyword>
<dbReference type="FunFam" id="2.40.10.230:FF:000007">
    <property type="entry name" value="Chromosome 8, whole genome shotgun sequence"/>
    <property type="match status" value="1"/>
</dbReference>
<dbReference type="AlphaFoldDB" id="V5EPX4"/>
<evidence type="ECO:0000256" key="6">
    <source>
        <dbReference type="ARBA" id="ARBA00022553"/>
    </source>
</evidence>
<dbReference type="PANTHER" id="PTHR31633">
    <property type="entry name" value="H/ACA RIBONUCLEOPROTEIN COMPLEX NON-CORE SUBUNIT NAF1"/>
    <property type="match status" value="1"/>
</dbReference>
<evidence type="ECO:0000256" key="7">
    <source>
        <dbReference type="ARBA" id="ARBA00022884"/>
    </source>
</evidence>
<organism evidence="10 11">
    <name type="scientific">Kalmanozyma brasiliensis (strain GHG001)</name>
    <name type="common">Yeast</name>
    <name type="synonym">Pseudozyma brasiliensis</name>
    <dbReference type="NCBI Taxonomy" id="1365824"/>
    <lineage>
        <taxon>Eukaryota</taxon>
        <taxon>Fungi</taxon>
        <taxon>Dikarya</taxon>
        <taxon>Basidiomycota</taxon>
        <taxon>Ustilaginomycotina</taxon>
        <taxon>Ustilaginomycetes</taxon>
        <taxon>Ustilaginales</taxon>
        <taxon>Ustilaginaceae</taxon>
        <taxon>Kalmanozyma</taxon>
    </lineage>
</organism>
<feature type="compositionally biased region" description="Basic and acidic residues" evidence="9">
    <location>
        <begin position="79"/>
        <end position="93"/>
    </location>
</feature>
<evidence type="ECO:0000256" key="5">
    <source>
        <dbReference type="ARBA" id="ARBA00022552"/>
    </source>
</evidence>
<keyword evidence="6" id="KW-0597">Phosphoprotein</keyword>
<dbReference type="PANTHER" id="PTHR31633:SF1">
    <property type="entry name" value="H_ACA RIBONUCLEOPROTEIN COMPLEX NON-CORE SUBUNIT NAF1"/>
    <property type="match status" value="1"/>
</dbReference>
<feature type="region of interest" description="Disordered" evidence="9">
    <location>
        <begin position="394"/>
        <end position="413"/>
    </location>
</feature>
<keyword evidence="7" id="KW-0694">RNA-binding</keyword>
<name>V5EPX4_KALBG</name>
<dbReference type="EMBL" id="KI545893">
    <property type="protein sequence ID" value="EST04988.1"/>
    <property type="molecule type" value="Genomic_DNA"/>
</dbReference>
<dbReference type="InterPro" id="IPR009000">
    <property type="entry name" value="Transl_B-barrel_sf"/>
</dbReference>
<dbReference type="Gene3D" id="2.40.10.230">
    <property type="entry name" value="Probable tRNA pseudouridine synthase domain"/>
    <property type="match status" value="1"/>
</dbReference>
<dbReference type="InterPro" id="IPR040309">
    <property type="entry name" value="Naf1"/>
</dbReference>
<evidence type="ECO:0000313" key="10">
    <source>
        <dbReference type="EMBL" id="EST04988.1"/>
    </source>
</evidence>
<dbReference type="OrthoDB" id="21550at2759"/>
<evidence type="ECO:0000256" key="4">
    <source>
        <dbReference type="ARBA" id="ARBA00022517"/>
    </source>
</evidence>
<dbReference type="Proteomes" id="UP000019377">
    <property type="component" value="Unassembled WGS sequence"/>
</dbReference>
<sequence>MEHIVSTGAAQDAASSMQALRELVAQARASSGQQREALPPGFGDDEIAEDPSAPQEQRGEKRKAEDELEKLVQSSTGIDEVKAAAEQSQHPETKTLLQKALSSISGLVSRRPKADSAVNSPTATSSEQVSAVADAKPLADGDDAGDADDSDDESSSDSGSSSSDSSDDDDDDDDNVKAAVALAADDDDDEEGGGPSGSTAPVTKNEILAPQVDQPATQELSEAEKLTLRKLGKVHSIVDSVVVVEQDVHQNKQADGASASGASVPIDSTGRQGERQGEYSVLDTGSLLCFEDGKVLGLVFETFGSIHNPMYSIRFASAAAIDRELVKPGETVFYLPSQSTYVLTQLLRQMKGSDASNMWDEEVAEDEIDYSDDEQEAEAKRRSMSHQSYGGYGGGHAGYGAPPNASGGQGNAGNTWSAQAYPGSHYPGYTDQQQYYGAPSNASNTAGHSNQGYYATSAQAYAYGNGGYASPAAYGAAPSNSAAAPSTPQQDSYDPTSPSFNSISGHGQNQHGASNS</sequence>
<feature type="compositionally biased region" description="Polar residues" evidence="9">
    <location>
        <begin position="487"/>
        <end position="516"/>
    </location>
</feature>
<dbReference type="Pfam" id="PF04410">
    <property type="entry name" value="Gar1"/>
    <property type="match status" value="1"/>
</dbReference>
<feature type="region of interest" description="Disordered" evidence="9">
    <location>
        <begin position="367"/>
        <end position="387"/>
    </location>
</feature>
<dbReference type="eggNOG" id="KOG2236">
    <property type="taxonomic scope" value="Eukaryota"/>
</dbReference>
<dbReference type="GO" id="GO:0003723">
    <property type="term" value="F:RNA binding"/>
    <property type="evidence" value="ECO:0007669"/>
    <property type="project" value="UniProtKB-KW"/>
</dbReference>
<evidence type="ECO:0000256" key="8">
    <source>
        <dbReference type="ARBA" id="ARBA00023242"/>
    </source>
</evidence>
<keyword evidence="8" id="KW-0539">Nucleus</keyword>
<feature type="region of interest" description="Disordered" evidence="9">
    <location>
        <begin position="251"/>
        <end position="277"/>
    </location>
</feature>
<dbReference type="GO" id="GO:0005732">
    <property type="term" value="C:sno(s)RNA-containing ribonucleoprotein complex"/>
    <property type="evidence" value="ECO:0007669"/>
    <property type="project" value="InterPro"/>
</dbReference>
<comment type="subcellular location">
    <subcellularLocation>
        <location evidence="1">Nucleus</location>
    </subcellularLocation>
</comment>
<dbReference type="GO" id="GO:0000493">
    <property type="term" value="P:box H/ACA snoRNP assembly"/>
    <property type="evidence" value="ECO:0007669"/>
    <property type="project" value="InterPro"/>
</dbReference>
<feature type="compositionally biased region" description="Acidic residues" evidence="9">
    <location>
        <begin position="165"/>
        <end position="174"/>
    </location>
</feature>
<feature type="compositionally biased region" description="Low complexity" evidence="9">
    <location>
        <begin position="472"/>
        <end position="486"/>
    </location>
</feature>
<accession>V5EPX4</accession>